<dbReference type="AlphaFoldDB" id="A0A6C0CN32"/>
<feature type="transmembrane region" description="Helical" evidence="1">
    <location>
        <begin position="125"/>
        <end position="145"/>
    </location>
</feature>
<accession>A0A6C0CN32</accession>
<evidence type="ECO:0000313" key="2">
    <source>
        <dbReference type="EMBL" id="QHT05084.1"/>
    </source>
</evidence>
<sequence>MICIVCRESGGLKRNNDFNCNCNECVFHDTCWVPYKQSFGTCPICRSTQIVYAHELVSLPFTHCAGFIVCLLWCAGILALLTVGAIYLERYILYVPVACGMMNELNNVRMLIRFKQQLETTPRRLAAYITLRVALFVLNILSLFIVADIYILMGLFAIAWESLLVVYGVQCQRV</sequence>
<dbReference type="EMBL" id="MN739449">
    <property type="protein sequence ID" value="QHT05084.1"/>
    <property type="molecule type" value="Genomic_DNA"/>
</dbReference>
<evidence type="ECO:0000256" key="1">
    <source>
        <dbReference type="SAM" id="Phobius"/>
    </source>
</evidence>
<keyword evidence="1" id="KW-0472">Membrane</keyword>
<keyword evidence="1" id="KW-1133">Transmembrane helix</keyword>
<protein>
    <submittedName>
        <fullName evidence="2">Uncharacterized protein</fullName>
    </submittedName>
</protein>
<feature type="transmembrane region" description="Helical" evidence="1">
    <location>
        <begin position="65"/>
        <end position="88"/>
    </location>
</feature>
<reference evidence="2" key="1">
    <citation type="journal article" date="2020" name="Nature">
        <title>Giant virus diversity and host interactions through global metagenomics.</title>
        <authorList>
            <person name="Schulz F."/>
            <person name="Roux S."/>
            <person name="Paez-Espino D."/>
            <person name="Jungbluth S."/>
            <person name="Walsh D.A."/>
            <person name="Denef V.J."/>
            <person name="McMahon K.D."/>
            <person name="Konstantinidis K.T."/>
            <person name="Eloe-Fadrosh E.A."/>
            <person name="Kyrpides N.C."/>
            <person name="Woyke T."/>
        </authorList>
    </citation>
    <scope>NUCLEOTIDE SEQUENCE</scope>
    <source>
        <strain evidence="2">GVMAG-M-3300021354-14</strain>
    </source>
</reference>
<proteinExistence type="predicted"/>
<name>A0A6C0CN32_9ZZZZ</name>
<keyword evidence="1" id="KW-0812">Transmembrane</keyword>
<feature type="transmembrane region" description="Helical" evidence="1">
    <location>
        <begin position="151"/>
        <end position="169"/>
    </location>
</feature>
<organism evidence="2">
    <name type="scientific">viral metagenome</name>
    <dbReference type="NCBI Taxonomy" id="1070528"/>
    <lineage>
        <taxon>unclassified sequences</taxon>
        <taxon>metagenomes</taxon>
        <taxon>organismal metagenomes</taxon>
    </lineage>
</organism>